<dbReference type="AlphaFoldDB" id="A0AB35JVG9"/>
<protein>
    <submittedName>
        <fullName evidence="2">Uncharacterized protein</fullName>
    </submittedName>
</protein>
<organism evidence="2 3">
    <name type="scientific">Acinetobacter lactucae</name>
    <dbReference type="NCBI Taxonomy" id="1785128"/>
    <lineage>
        <taxon>Bacteria</taxon>
        <taxon>Pseudomonadati</taxon>
        <taxon>Pseudomonadota</taxon>
        <taxon>Gammaproteobacteria</taxon>
        <taxon>Moraxellales</taxon>
        <taxon>Moraxellaceae</taxon>
        <taxon>Acinetobacter</taxon>
        <taxon>Acinetobacter calcoaceticus/baumannii complex</taxon>
    </lineage>
</organism>
<reference evidence="2" key="1">
    <citation type="submission" date="2022-12" db="EMBL/GenBank/DDBJ databases">
        <title>Acinetobacter lactucae: Emerging opportunistic pathogenic species of genus Acinetobacter isolated from immunocompromised patients in clinical settings of India.</title>
        <authorList>
            <person name="Amar A.K."/>
            <person name="Sawant A.R."/>
            <person name="Meera M."/>
            <person name="Tomar A."/>
            <person name="Sistla S."/>
            <person name="Prashanth K."/>
        </authorList>
    </citation>
    <scope>NUCLEOTIDE SEQUENCE</scope>
    <source>
        <strain evidence="2">PKAL1828C</strain>
    </source>
</reference>
<name>A0AB35JVG9_9GAMM</name>
<keyword evidence="1" id="KW-0732">Signal</keyword>
<evidence type="ECO:0000256" key="1">
    <source>
        <dbReference type="SAM" id="SignalP"/>
    </source>
</evidence>
<evidence type="ECO:0000313" key="3">
    <source>
        <dbReference type="Proteomes" id="UP001150055"/>
    </source>
</evidence>
<gene>
    <name evidence="2" type="ORF">M0O54_03295</name>
</gene>
<proteinExistence type="predicted"/>
<dbReference type="Proteomes" id="UP001150055">
    <property type="component" value="Unassembled WGS sequence"/>
</dbReference>
<feature type="signal peptide" evidence="1">
    <location>
        <begin position="1"/>
        <end position="21"/>
    </location>
</feature>
<accession>A0AB35JVG9</accession>
<evidence type="ECO:0000313" key="2">
    <source>
        <dbReference type="EMBL" id="MDD9319153.1"/>
    </source>
</evidence>
<sequence>MKRSLLIFAVALSTVNQLSTAATVPAQTFSRANCPFAWPGMGSGYFNESISYDALTGSHNMSATTSQIANNSNTRSKTGYQPNGYRAYAGYTDPFSDTRKWTVSGSHYEVLNNGSVVRSNSRATTCNIDISQFL</sequence>
<feature type="chain" id="PRO_5044220353" evidence="1">
    <location>
        <begin position="22"/>
        <end position="134"/>
    </location>
</feature>
<dbReference type="RefSeq" id="WP_151747381.1">
    <property type="nucleotide sequence ID" value="NZ_BKIP01000002.1"/>
</dbReference>
<dbReference type="EMBL" id="JALNTG010000009">
    <property type="protein sequence ID" value="MDD9319153.1"/>
    <property type="molecule type" value="Genomic_DNA"/>
</dbReference>
<comment type="caution">
    <text evidence="2">The sequence shown here is derived from an EMBL/GenBank/DDBJ whole genome shotgun (WGS) entry which is preliminary data.</text>
</comment>